<dbReference type="RefSeq" id="XP_002676755.1">
    <property type="nucleotide sequence ID" value="XM_002676709.1"/>
</dbReference>
<organism evidence="2">
    <name type="scientific">Naegleria gruberi</name>
    <name type="common">Amoeba</name>
    <dbReference type="NCBI Taxonomy" id="5762"/>
    <lineage>
        <taxon>Eukaryota</taxon>
        <taxon>Discoba</taxon>
        <taxon>Heterolobosea</taxon>
        <taxon>Tetramitia</taxon>
        <taxon>Eutetramitia</taxon>
        <taxon>Vahlkampfiidae</taxon>
        <taxon>Naegleria</taxon>
    </lineage>
</organism>
<dbReference type="GeneID" id="8848026"/>
<dbReference type="OMA" id="CNTEFGQ"/>
<dbReference type="OrthoDB" id="10261261at2759"/>
<accession>D2VGR0</accession>
<dbReference type="VEuPathDB" id="AmoebaDB:NAEGRDRAFT_68065"/>
<protein>
    <submittedName>
        <fullName evidence="1">Predicted protein</fullName>
    </submittedName>
</protein>
<evidence type="ECO:0000313" key="1">
    <source>
        <dbReference type="EMBL" id="EFC44011.1"/>
    </source>
</evidence>
<gene>
    <name evidence="1" type="ORF">NAEGRDRAFT_68065</name>
</gene>
<keyword evidence="2" id="KW-1185">Reference proteome</keyword>
<reference evidence="1 2" key="1">
    <citation type="journal article" date="2010" name="Cell">
        <title>The genome of Naegleria gruberi illuminates early eukaryotic versatility.</title>
        <authorList>
            <person name="Fritz-Laylin L.K."/>
            <person name="Prochnik S.E."/>
            <person name="Ginger M.L."/>
            <person name="Dacks J.B."/>
            <person name="Carpenter M.L."/>
            <person name="Field M.C."/>
            <person name="Kuo A."/>
            <person name="Paredez A."/>
            <person name="Chapman J."/>
            <person name="Pham J."/>
            <person name="Shu S."/>
            <person name="Neupane R."/>
            <person name="Cipriano M."/>
            <person name="Mancuso J."/>
            <person name="Tu H."/>
            <person name="Salamov A."/>
            <person name="Lindquist E."/>
            <person name="Shapiro H."/>
            <person name="Lucas S."/>
            <person name="Grigoriev I.V."/>
            <person name="Cande W.Z."/>
            <person name="Fulton C."/>
            <person name="Rokhsar D.S."/>
            <person name="Dawson S.C."/>
        </authorList>
    </citation>
    <scope>NUCLEOTIDE SEQUENCE [LARGE SCALE GENOMIC DNA]</scope>
    <source>
        <strain evidence="1 2">NEG-M</strain>
    </source>
</reference>
<dbReference type="InParanoid" id="D2VGR0"/>
<evidence type="ECO:0000313" key="2">
    <source>
        <dbReference type="Proteomes" id="UP000006671"/>
    </source>
</evidence>
<dbReference type="KEGG" id="ngr:NAEGRDRAFT_68065"/>
<proteinExistence type="predicted"/>
<sequence length="357" mass="40516">MKNSQRFLNLLLLFTLFFIGFIIISKASINTVSFGSFACDDSTSTTRCTSASLEIVNNASSNSFDSLSYSSYDNNGEKIDLGTTLKFDTKIISSRARVFFAKDNQIIYNKYELFEPSISCAVNPMNKCFEAKRVLCCLNGKRGTGVFCLKEEEPSSYTGLRRAYQVYRMVGKKYIYKVTMKISQNGRSRDFTFSEDNTIVSTSNVQASIFYQHQTEQQTIFSNLQTISDNYVLMRMMHLGTASGYNQIQPSEVLLVEKLSNFLTNQYSYYVKATCNTEFGQATQTHTNSENKDDQFYNSENLYGIKNVLNQKFEIPKVDTTSFGNTVGDESGVDYFEFDINTPSISLNLLINNIYDI</sequence>
<dbReference type="AlphaFoldDB" id="D2VGR0"/>
<dbReference type="Proteomes" id="UP000006671">
    <property type="component" value="Unassembled WGS sequence"/>
</dbReference>
<dbReference type="EMBL" id="GG738870">
    <property type="protein sequence ID" value="EFC44011.1"/>
    <property type="molecule type" value="Genomic_DNA"/>
</dbReference>
<name>D2VGR0_NAEGR</name>